<name>A0A7W0CLR8_9ACTN</name>
<evidence type="ECO:0000313" key="3">
    <source>
        <dbReference type="EMBL" id="MBA2893541.1"/>
    </source>
</evidence>
<dbReference type="InterPro" id="IPR005149">
    <property type="entry name" value="Tscrpt_reg_PadR_N"/>
</dbReference>
<keyword evidence="1" id="KW-0175">Coiled coil</keyword>
<dbReference type="InterPro" id="IPR036390">
    <property type="entry name" value="WH_DNA-bd_sf"/>
</dbReference>
<sequence length="200" mass="23152">MRSRSNPLALAVLALLFEGPMHPYELATTMRERHKEESIKLNYGTLYSVMQSLDKRGLVRVKEVVREGRRPERTIYEITEAGRVEMIDWLSSLIATPAQEFTDFEAGLSLIGVLEPEIVLRLLEERLMRLTQQVQGQEAMYESALKDGLARLLLIEMEYVITLRRAELAWLRELVGQLRDGTLEGLELWREWHRESGETP</sequence>
<dbReference type="EMBL" id="JACDUR010000005">
    <property type="protein sequence ID" value="MBA2893541.1"/>
    <property type="molecule type" value="Genomic_DNA"/>
</dbReference>
<keyword evidence="4" id="KW-1185">Reference proteome</keyword>
<dbReference type="SUPFAM" id="SSF46785">
    <property type="entry name" value="Winged helix' DNA-binding domain"/>
    <property type="match status" value="1"/>
</dbReference>
<dbReference type="PANTHER" id="PTHR43252">
    <property type="entry name" value="TRANSCRIPTIONAL REGULATOR YQJI"/>
    <property type="match status" value="1"/>
</dbReference>
<accession>A0A7W0CLR8</accession>
<protein>
    <submittedName>
        <fullName evidence="3">DNA-binding PadR family transcriptional regulator</fullName>
    </submittedName>
</protein>
<proteinExistence type="predicted"/>
<evidence type="ECO:0000259" key="2">
    <source>
        <dbReference type="Pfam" id="PF03551"/>
    </source>
</evidence>
<organism evidence="3 4">
    <name type="scientific">Nonomuraea soli</name>
    <dbReference type="NCBI Taxonomy" id="1032476"/>
    <lineage>
        <taxon>Bacteria</taxon>
        <taxon>Bacillati</taxon>
        <taxon>Actinomycetota</taxon>
        <taxon>Actinomycetes</taxon>
        <taxon>Streptosporangiales</taxon>
        <taxon>Streptosporangiaceae</taxon>
        <taxon>Nonomuraea</taxon>
    </lineage>
</organism>
<dbReference type="Proteomes" id="UP000530928">
    <property type="component" value="Unassembled WGS sequence"/>
</dbReference>
<evidence type="ECO:0000256" key="1">
    <source>
        <dbReference type="SAM" id="Coils"/>
    </source>
</evidence>
<dbReference type="AlphaFoldDB" id="A0A7W0CLR8"/>
<dbReference type="InterPro" id="IPR036388">
    <property type="entry name" value="WH-like_DNA-bd_sf"/>
</dbReference>
<dbReference type="RefSeq" id="WP_181612344.1">
    <property type="nucleotide sequence ID" value="NZ_BAABAM010000005.1"/>
</dbReference>
<dbReference type="GO" id="GO:0003677">
    <property type="term" value="F:DNA binding"/>
    <property type="evidence" value="ECO:0007669"/>
    <property type="project" value="UniProtKB-KW"/>
</dbReference>
<dbReference type="PANTHER" id="PTHR43252:SF2">
    <property type="entry name" value="TRANSCRIPTION REGULATOR, PADR-LIKE FAMILY"/>
    <property type="match status" value="1"/>
</dbReference>
<dbReference type="Gene3D" id="1.10.10.10">
    <property type="entry name" value="Winged helix-like DNA-binding domain superfamily/Winged helix DNA-binding domain"/>
    <property type="match status" value="1"/>
</dbReference>
<evidence type="ECO:0000313" key="4">
    <source>
        <dbReference type="Proteomes" id="UP000530928"/>
    </source>
</evidence>
<feature type="domain" description="Transcription regulator PadR N-terminal" evidence="2">
    <location>
        <begin position="12"/>
        <end position="86"/>
    </location>
</feature>
<feature type="coiled-coil region" evidence="1">
    <location>
        <begin position="120"/>
        <end position="147"/>
    </location>
</feature>
<gene>
    <name evidence="3" type="ORF">HNR30_004902</name>
</gene>
<comment type="caution">
    <text evidence="3">The sequence shown here is derived from an EMBL/GenBank/DDBJ whole genome shotgun (WGS) entry which is preliminary data.</text>
</comment>
<reference evidence="3 4" key="1">
    <citation type="submission" date="2020-07" db="EMBL/GenBank/DDBJ databases">
        <title>Genomic Encyclopedia of Type Strains, Phase IV (KMG-IV): sequencing the most valuable type-strain genomes for metagenomic binning, comparative biology and taxonomic classification.</title>
        <authorList>
            <person name="Goeker M."/>
        </authorList>
    </citation>
    <scope>NUCLEOTIDE SEQUENCE [LARGE SCALE GENOMIC DNA]</scope>
    <source>
        <strain evidence="3 4">DSM 45533</strain>
    </source>
</reference>
<dbReference type="Pfam" id="PF03551">
    <property type="entry name" value="PadR"/>
    <property type="match status" value="1"/>
</dbReference>
<keyword evidence="3" id="KW-0238">DNA-binding</keyword>